<dbReference type="WBParaSite" id="MCU_014049-RA">
    <property type="protein sequence ID" value="MCU_014049-RA"/>
    <property type="gene ID" value="MCU_014049"/>
</dbReference>
<sequence length="148" mass="15886">AGPVDFDPALSSTWLIAGADSLTNNVKVSSHHAGVDSFESLFLCPSNASANNDWCWHQIIPMLKARRGPRGAHFNGRVVVAGGHPGERTTVESLQPPTSDHTESYWTELIGPDICSPDSQSLAVFKGSLMQLGEMVPVLGTSIKWVAF</sequence>
<organism evidence="1">
    <name type="scientific">Mesocestoides corti</name>
    <name type="common">Flatworm</name>
    <dbReference type="NCBI Taxonomy" id="53468"/>
    <lineage>
        <taxon>Eukaryota</taxon>
        <taxon>Metazoa</taxon>
        <taxon>Spiralia</taxon>
        <taxon>Lophotrochozoa</taxon>
        <taxon>Platyhelminthes</taxon>
        <taxon>Cestoda</taxon>
        <taxon>Eucestoda</taxon>
        <taxon>Cyclophyllidea</taxon>
        <taxon>Mesocestoididae</taxon>
        <taxon>Mesocestoides</taxon>
    </lineage>
</organism>
<dbReference type="InterPro" id="IPR015915">
    <property type="entry name" value="Kelch-typ_b-propeller"/>
</dbReference>
<dbReference type="SUPFAM" id="SSF117281">
    <property type="entry name" value="Kelch motif"/>
    <property type="match status" value="1"/>
</dbReference>
<reference evidence="1" key="1">
    <citation type="submission" date="2019-11" db="UniProtKB">
        <authorList>
            <consortium name="WormBaseParasite"/>
        </authorList>
    </citation>
    <scope>IDENTIFICATION</scope>
</reference>
<dbReference type="AlphaFoldDB" id="A0A5K3G6N7"/>
<name>A0A5K3G6N7_MESCO</name>
<accession>A0A5K3G6N7</accession>
<protein>
    <submittedName>
        <fullName evidence="1">NUC domain-containing protein</fullName>
    </submittedName>
</protein>
<evidence type="ECO:0000313" key="1">
    <source>
        <dbReference type="WBParaSite" id="MCU_014049-RA"/>
    </source>
</evidence>
<proteinExistence type="predicted"/>